<accession>A0AAD5Z0E8</accession>
<dbReference type="Proteomes" id="UP001213000">
    <property type="component" value="Unassembled WGS sequence"/>
</dbReference>
<keyword evidence="3" id="KW-1185">Reference proteome</keyword>
<name>A0AAD5Z0E8_9AGAR</name>
<dbReference type="EMBL" id="JANIEX010000005">
    <property type="protein sequence ID" value="KAJ3576771.1"/>
    <property type="molecule type" value="Genomic_DNA"/>
</dbReference>
<evidence type="ECO:0000313" key="3">
    <source>
        <dbReference type="Proteomes" id="UP001213000"/>
    </source>
</evidence>
<dbReference type="SUPFAM" id="SSF81383">
    <property type="entry name" value="F-box domain"/>
    <property type="match status" value="1"/>
</dbReference>
<comment type="caution">
    <text evidence="2">The sequence shown here is derived from an EMBL/GenBank/DDBJ whole genome shotgun (WGS) entry which is preliminary data.</text>
</comment>
<dbReference type="InterPro" id="IPR001810">
    <property type="entry name" value="F-box_dom"/>
</dbReference>
<evidence type="ECO:0000313" key="2">
    <source>
        <dbReference type="EMBL" id="KAJ3576771.1"/>
    </source>
</evidence>
<proteinExistence type="predicted"/>
<evidence type="ECO:0000259" key="1">
    <source>
        <dbReference type="PROSITE" id="PS50181"/>
    </source>
</evidence>
<dbReference type="PROSITE" id="PS50181">
    <property type="entry name" value="FBOX"/>
    <property type="match status" value="1"/>
</dbReference>
<organism evidence="2 3">
    <name type="scientific">Leucocoprinus birnbaumii</name>
    <dbReference type="NCBI Taxonomy" id="56174"/>
    <lineage>
        <taxon>Eukaryota</taxon>
        <taxon>Fungi</taxon>
        <taxon>Dikarya</taxon>
        <taxon>Basidiomycota</taxon>
        <taxon>Agaricomycotina</taxon>
        <taxon>Agaricomycetes</taxon>
        <taxon>Agaricomycetidae</taxon>
        <taxon>Agaricales</taxon>
        <taxon>Agaricineae</taxon>
        <taxon>Agaricaceae</taxon>
        <taxon>Leucocoprinus</taxon>
    </lineage>
</organism>
<reference evidence="2" key="1">
    <citation type="submission" date="2022-07" db="EMBL/GenBank/DDBJ databases">
        <title>Genome Sequence of Leucocoprinus birnbaumii.</title>
        <authorList>
            <person name="Buettner E."/>
        </authorList>
    </citation>
    <scope>NUCLEOTIDE SEQUENCE</scope>
    <source>
        <strain evidence="2">VT141</strain>
    </source>
</reference>
<feature type="domain" description="F-box" evidence="1">
    <location>
        <begin position="19"/>
        <end position="74"/>
    </location>
</feature>
<protein>
    <recommendedName>
        <fullName evidence="1">F-box domain-containing protein</fullName>
    </recommendedName>
</protein>
<dbReference type="AlphaFoldDB" id="A0AAD5Z0E8"/>
<dbReference type="InterPro" id="IPR036047">
    <property type="entry name" value="F-box-like_dom_sf"/>
</dbReference>
<dbReference type="Gene3D" id="1.20.1280.50">
    <property type="match status" value="1"/>
</dbReference>
<gene>
    <name evidence="2" type="ORF">NP233_g221</name>
</gene>
<dbReference type="Pfam" id="PF12937">
    <property type="entry name" value="F-box-like"/>
    <property type="match status" value="1"/>
</dbReference>
<sequence length="510" mass="57666">MENLRALQSKLRRRLNELNASTSQLPPELLSRIFEVANVVDIGGKGKHAPLKLALVCSLWRDIIYSSPSLWQFLTVRLNGKYTGPPNTIRLVEYHAQNIGTLPMKLRIKYERNASLAGVNNNVSKDQKVPILTFFEQCFVACSKSLETLVLENVPRTWWPLLSSSLAQSSSYPVTQLKLSWTEEGSREELATLFKNNSAPHLNHVSLTGQRLLFQLPWSQLKFLRLHNLVISQCLDLLIACPGLIEFHCRSPTPSFHSTTDSFVGQLSHSTTDSFVGQLSQAGSFPRLERMSWEFGLNIWDTALMENARFPSLKHLSWRRYASGEFLAQAFQGISLDLGVRNRFVLSLRALTAFECSLRLWTIEELCSVLPSTLQELILMGDNLENRIPFCLEFLTLNNVNGNADYLPRLKVLGLPDLHVCLQPIVLMTKLLKFLRSRRPPAGGTSSQVSPNGSSVFLERLRFSLATPKETAWDQSQLDSLQEIIRHGLVLEASKGRKQDKFWVTNSIYS</sequence>